<evidence type="ECO:0000256" key="1">
    <source>
        <dbReference type="SAM" id="Coils"/>
    </source>
</evidence>
<keyword evidence="2" id="KW-0812">Transmembrane</keyword>
<dbReference type="AlphaFoldDB" id="A0AAJ6P4B7"/>
<dbReference type="Proteomes" id="UP001199528">
    <property type="component" value="Chromosome"/>
</dbReference>
<evidence type="ECO:0008006" key="5">
    <source>
        <dbReference type="Google" id="ProtNLM"/>
    </source>
</evidence>
<protein>
    <recommendedName>
        <fullName evidence="5">DUF4760 domain-containing protein</fullName>
    </recommendedName>
</protein>
<evidence type="ECO:0000313" key="4">
    <source>
        <dbReference type="Proteomes" id="UP001199528"/>
    </source>
</evidence>
<name>A0AAJ6P4B7_9GAMM</name>
<organism evidence="3 4">
    <name type="scientific">Acinetobacter vivianii</name>
    <dbReference type="NCBI Taxonomy" id="1776742"/>
    <lineage>
        <taxon>Bacteria</taxon>
        <taxon>Pseudomonadati</taxon>
        <taxon>Pseudomonadota</taxon>
        <taxon>Gammaproteobacteria</taxon>
        <taxon>Moraxellales</taxon>
        <taxon>Moraxellaceae</taxon>
        <taxon>Acinetobacter</taxon>
    </lineage>
</organism>
<keyword evidence="1" id="KW-0175">Coiled coil</keyword>
<dbReference type="KEGG" id="aviv:LF296_12880"/>
<sequence length="214" mass="24810">MKIFKITSYALSLFLICLGISILVKNKFGVDGDYLSAFSTLVAALVAVYLYSDWRVEHRLKLLEQYHNKIKEESYAAYLKVNYILVDHPVLKVKDNDHEELKNQINFYLKDIDKLAEILTELCISVNEYQNFLSTFKKSPLVDEMIAEVDEFHTNLNISFDSCIEILNSFNTLDPSSSENEIKIKFIWDTTLKIKIASAISFSNFYIEYLNKSK</sequence>
<dbReference type="EMBL" id="CP085083">
    <property type="protein sequence ID" value="WDZ50215.1"/>
    <property type="molecule type" value="Genomic_DNA"/>
</dbReference>
<feature type="transmembrane region" description="Helical" evidence="2">
    <location>
        <begin position="34"/>
        <end position="52"/>
    </location>
</feature>
<keyword evidence="2" id="KW-1133">Transmembrane helix</keyword>
<reference evidence="3" key="2">
    <citation type="submission" date="2023-02" db="EMBL/GenBank/DDBJ databases">
        <authorList>
            <person name="Huang Y."/>
            <person name="Zhang Y."/>
            <person name="Zhang T."/>
            <person name="Wang J."/>
        </authorList>
    </citation>
    <scope>NUCLEOTIDE SEQUENCE</scope>
    <source>
        <strain evidence="3">KJ-1</strain>
    </source>
</reference>
<keyword evidence="2" id="KW-0472">Membrane</keyword>
<dbReference type="RefSeq" id="WP_272654616.1">
    <property type="nucleotide sequence ID" value="NZ_CP085083.1"/>
</dbReference>
<evidence type="ECO:0000313" key="3">
    <source>
        <dbReference type="EMBL" id="WDZ50215.1"/>
    </source>
</evidence>
<proteinExistence type="predicted"/>
<accession>A0AAJ6P4B7</accession>
<gene>
    <name evidence="3" type="ORF">LF296_12880</name>
</gene>
<feature type="coiled-coil region" evidence="1">
    <location>
        <begin position="91"/>
        <end position="118"/>
    </location>
</feature>
<evidence type="ECO:0000256" key="2">
    <source>
        <dbReference type="SAM" id="Phobius"/>
    </source>
</evidence>
<reference evidence="3" key="1">
    <citation type="journal article" date="2022" name="Front Environ Sci">
        <title>Complete genome sequence analysis of a novel alkane-degrading bacterial strain, Acinetobacter vivianii KJ-1, and its diesel degradation ability.</title>
        <authorList>
            <person name="Zhang Y."/>
            <person name="Song F."/>
            <person name="Wang J."/>
            <person name="Zhao Q."/>
            <person name="Zheng L."/>
            <person name="Wang Z."/>
            <person name="Zhang X."/>
            <person name="Gao Y."/>
            <person name="Chen G."/>
            <person name="Huang Y."/>
        </authorList>
    </citation>
    <scope>NUCLEOTIDE SEQUENCE</scope>
    <source>
        <strain evidence="3">KJ-1</strain>
    </source>
</reference>